<dbReference type="InterPro" id="IPR036864">
    <property type="entry name" value="Zn2-C6_fun-type_DNA-bd_sf"/>
</dbReference>
<feature type="compositionally biased region" description="Pro residues" evidence="5">
    <location>
        <begin position="89"/>
        <end position="98"/>
    </location>
</feature>
<feature type="region of interest" description="Disordered" evidence="5">
    <location>
        <begin position="46"/>
        <end position="101"/>
    </location>
</feature>
<dbReference type="GO" id="GO:0003677">
    <property type="term" value="F:DNA binding"/>
    <property type="evidence" value="ECO:0007669"/>
    <property type="project" value="UniProtKB-KW"/>
</dbReference>
<proteinExistence type="predicted"/>
<reference evidence="8" key="1">
    <citation type="submission" date="2015-09" db="EMBL/GenBank/DDBJ databases">
        <authorList>
            <person name="Fill T.P."/>
            <person name="Baretta J.F."/>
            <person name="de Almeida L.G."/>
            <person name="Rocha M."/>
            <person name="de Souza D.H."/>
            <person name="Malavazi I."/>
            <person name="Cerdeira L.T."/>
            <person name="Hong H."/>
            <person name="Samborskyy M."/>
            <person name="de Vasconcelos A.T."/>
            <person name="Leadlay P."/>
            <person name="Rodrigues-Filho E."/>
        </authorList>
    </citation>
    <scope>NUCLEOTIDE SEQUENCE [LARGE SCALE GENOMIC DNA]</scope>
    <source>
        <strain evidence="8">LaBioMMi 136</strain>
    </source>
</reference>
<evidence type="ECO:0000313" key="8">
    <source>
        <dbReference type="Proteomes" id="UP000190744"/>
    </source>
</evidence>
<feature type="domain" description="Zn(2)-C6 fungal-type" evidence="6">
    <location>
        <begin position="9"/>
        <end position="44"/>
    </location>
</feature>
<name>A0A1S9RYR2_PENBI</name>
<dbReference type="AlphaFoldDB" id="A0A1S9RYR2"/>
<feature type="compositionally biased region" description="Polar residues" evidence="5">
    <location>
        <begin position="46"/>
        <end position="62"/>
    </location>
</feature>
<evidence type="ECO:0000259" key="6">
    <source>
        <dbReference type="PROSITE" id="PS50048"/>
    </source>
</evidence>
<keyword evidence="1" id="KW-0805">Transcription regulation</keyword>
<keyword evidence="2" id="KW-0238">DNA-binding</keyword>
<gene>
    <name evidence="7" type="ORF">PEBR_03987</name>
</gene>
<sequence length="506" mass="55059">MEDQNWRYACDRCRGHKLRCERTRGYGDRSACKRCLKARTECITSPSLRTGRPSLSDNRSPQSNSASSRNKGRGSGKSIVREDANGSGSPPPPPPPEILEPQQDSLHSILHQAWSQISPPAEYRSDDLVNLLESAGLPSPGIFLDSEMSHTDPLGMVDLRPLFAPRANSVSSVPDLSLPGTGAPSSRETGSISETLMTDYASLAQPVTAPSPLDVKRQELLQNMSDLGASLLQDLKRVSDPPSDAAYRYSTGPLTSSSVSMLRNVSVGRLLEQSERFINILQHAVRPSSTDRAQPESSTPLSSGIRYFDLNNSLNAPSESRNTHSPSTLSQLLGDGLSPSAITTPFPFDLPRATAAPWTSQTTLIRLDVPTMFAVLSCYTSLLRIYEVVFSHIHASLGASKSVRQRLLPPLPGVHLCGFKLEKHQNLQIEILGRVSLHMLNRLEKILDDISRAGVNSGILEESNAALLLNMVTKPGPESRGPGDGVSLRHVRNSIRDLLEVKLAFV</sequence>
<dbReference type="SMART" id="SM00066">
    <property type="entry name" value="GAL4"/>
    <property type="match status" value="1"/>
</dbReference>
<dbReference type="Proteomes" id="UP000190744">
    <property type="component" value="Unassembled WGS sequence"/>
</dbReference>
<dbReference type="Pfam" id="PF00172">
    <property type="entry name" value="Zn_clus"/>
    <property type="match status" value="1"/>
</dbReference>
<organism evidence="7 8">
    <name type="scientific">Penicillium brasilianum</name>
    <dbReference type="NCBI Taxonomy" id="104259"/>
    <lineage>
        <taxon>Eukaryota</taxon>
        <taxon>Fungi</taxon>
        <taxon>Dikarya</taxon>
        <taxon>Ascomycota</taxon>
        <taxon>Pezizomycotina</taxon>
        <taxon>Eurotiomycetes</taxon>
        <taxon>Eurotiomycetidae</taxon>
        <taxon>Eurotiales</taxon>
        <taxon>Aspergillaceae</taxon>
        <taxon>Penicillium</taxon>
    </lineage>
</organism>
<feature type="compositionally biased region" description="Polar residues" evidence="5">
    <location>
        <begin position="287"/>
        <end position="302"/>
    </location>
</feature>
<dbReference type="SUPFAM" id="SSF57701">
    <property type="entry name" value="Zn2/Cys6 DNA-binding domain"/>
    <property type="match status" value="1"/>
</dbReference>
<evidence type="ECO:0000256" key="3">
    <source>
        <dbReference type="ARBA" id="ARBA00023163"/>
    </source>
</evidence>
<accession>A0A1S9RYR2</accession>
<dbReference type="PROSITE" id="PS00463">
    <property type="entry name" value="ZN2_CY6_FUNGAL_1"/>
    <property type="match status" value="1"/>
</dbReference>
<comment type="caution">
    <text evidence="7">The sequence shown here is derived from an EMBL/GenBank/DDBJ whole genome shotgun (WGS) entry which is preliminary data.</text>
</comment>
<dbReference type="GO" id="GO:0000981">
    <property type="term" value="F:DNA-binding transcription factor activity, RNA polymerase II-specific"/>
    <property type="evidence" value="ECO:0007669"/>
    <property type="project" value="InterPro"/>
</dbReference>
<dbReference type="CDD" id="cd00067">
    <property type="entry name" value="GAL4"/>
    <property type="match status" value="1"/>
</dbReference>
<dbReference type="Gene3D" id="4.10.240.10">
    <property type="entry name" value="Zn(2)-C6 fungal-type DNA-binding domain"/>
    <property type="match status" value="1"/>
</dbReference>
<dbReference type="EMBL" id="LJBN01000057">
    <property type="protein sequence ID" value="OOQ90642.1"/>
    <property type="molecule type" value="Genomic_DNA"/>
</dbReference>
<feature type="region of interest" description="Disordered" evidence="5">
    <location>
        <begin position="286"/>
        <end position="305"/>
    </location>
</feature>
<evidence type="ECO:0000256" key="1">
    <source>
        <dbReference type="ARBA" id="ARBA00023015"/>
    </source>
</evidence>
<evidence type="ECO:0000256" key="2">
    <source>
        <dbReference type="ARBA" id="ARBA00023125"/>
    </source>
</evidence>
<dbReference type="GO" id="GO:0008270">
    <property type="term" value="F:zinc ion binding"/>
    <property type="evidence" value="ECO:0007669"/>
    <property type="project" value="InterPro"/>
</dbReference>
<dbReference type="PROSITE" id="PS50048">
    <property type="entry name" value="ZN2_CY6_FUNGAL_2"/>
    <property type="match status" value="1"/>
</dbReference>
<evidence type="ECO:0000313" key="7">
    <source>
        <dbReference type="EMBL" id="OOQ90642.1"/>
    </source>
</evidence>
<evidence type="ECO:0000256" key="4">
    <source>
        <dbReference type="ARBA" id="ARBA00023242"/>
    </source>
</evidence>
<dbReference type="InterPro" id="IPR001138">
    <property type="entry name" value="Zn2Cys6_DnaBD"/>
</dbReference>
<protein>
    <recommendedName>
        <fullName evidence="6">Zn(2)-C6 fungal-type domain-containing protein</fullName>
    </recommendedName>
</protein>
<keyword evidence="4" id="KW-0539">Nucleus</keyword>
<evidence type="ECO:0000256" key="5">
    <source>
        <dbReference type="SAM" id="MobiDB-lite"/>
    </source>
</evidence>
<feature type="region of interest" description="Disordered" evidence="5">
    <location>
        <begin position="169"/>
        <end position="190"/>
    </location>
</feature>
<keyword evidence="3" id="KW-0804">Transcription</keyword>